<accession>A0A9W9JXM6</accession>
<dbReference type="Proteomes" id="UP001149074">
    <property type="component" value="Unassembled WGS sequence"/>
</dbReference>
<organism evidence="1 2">
    <name type="scientific">Penicillium argentinense</name>
    <dbReference type="NCBI Taxonomy" id="1131581"/>
    <lineage>
        <taxon>Eukaryota</taxon>
        <taxon>Fungi</taxon>
        <taxon>Dikarya</taxon>
        <taxon>Ascomycota</taxon>
        <taxon>Pezizomycotina</taxon>
        <taxon>Eurotiomycetes</taxon>
        <taxon>Eurotiomycetidae</taxon>
        <taxon>Eurotiales</taxon>
        <taxon>Aspergillaceae</taxon>
        <taxon>Penicillium</taxon>
    </lineage>
</organism>
<comment type="caution">
    <text evidence="1">The sequence shown here is derived from an EMBL/GenBank/DDBJ whole genome shotgun (WGS) entry which is preliminary data.</text>
</comment>
<gene>
    <name evidence="1" type="ORF">N7532_010134</name>
</gene>
<proteinExistence type="predicted"/>
<dbReference type="RefSeq" id="XP_056470041.1">
    <property type="nucleotide sequence ID" value="XM_056622625.1"/>
</dbReference>
<dbReference type="AlphaFoldDB" id="A0A9W9JXM6"/>
<name>A0A9W9JXM6_9EURO</name>
<dbReference type="OrthoDB" id="3548654at2759"/>
<dbReference type="GeneID" id="81361604"/>
<protein>
    <submittedName>
        <fullName evidence="1">Zn(II)2Cys6 transcription factor</fullName>
    </submittedName>
</protein>
<reference evidence="1" key="2">
    <citation type="journal article" date="2023" name="IMA Fungus">
        <title>Comparative genomic study of the Penicillium genus elucidates a diverse pangenome and 15 lateral gene transfer events.</title>
        <authorList>
            <person name="Petersen C."/>
            <person name="Sorensen T."/>
            <person name="Nielsen M.R."/>
            <person name="Sondergaard T.E."/>
            <person name="Sorensen J.L."/>
            <person name="Fitzpatrick D.A."/>
            <person name="Frisvad J.C."/>
            <person name="Nielsen K.L."/>
        </authorList>
    </citation>
    <scope>NUCLEOTIDE SEQUENCE</scope>
    <source>
        <strain evidence="1">IBT 30761</strain>
    </source>
</reference>
<evidence type="ECO:0000313" key="2">
    <source>
        <dbReference type="Proteomes" id="UP001149074"/>
    </source>
</evidence>
<sequence>MANSLFPGLSDGKDSTKKAYEILDEMIGRGNRVAEVRKLELLGLKRLFGELAASVEERGLRTLTLLDPKDMLGPSTGMMNDGSQLPVMPCTDPEGMGQSLNGQDNSSFVKSDPQLLCDAEFLDNIGISSSEFLSIIDQMGYSDL</sequence>
<evidence type="ECO:0000313" key="1">
    <source>
        <dbReference type="EMBL" id="KAJ5085363.1"/>
    </source>
</evidence>
<keyword evidence="2" id="KW-1185">Reference proteome</keyword>
<reference evidence="1" key="1">
    <citation type="submission" date="2022-11" db="EMBL/GenBank/DDBJ databases">
        <authorList>
            <person name="Petersen C."/>
        </authorList>
    </citation>
    <scope>NUCLEOTIDE SEQUENCE</scope>
    <source>
        <strain evidence="1">IBT 30761</strain>
    </source>
</reference>
<dbReference type="EMBL" id="JAPQKI010000010">
    <property type="protein sequence ID" value="KAJ5085363.1"/>
    <property type="molecule type" value="Genomic_DNA"/>
</dbReference>